<name>A0ABP7YQ17_9SPHI</name>
<organism evidence="5 6">
    <name type="scientific">Sphingobacterium kyonggiense</name>
    <dbReference type="NCBI Taxonomy" id="714075"/>
    <lineage>
        <taxon>Bacteria</taxon>
        <taxon>Pseudomonadati</taxon>
        <taxon>Bacteroidota</taxon>
        <taxon>Sphingobacteriia</taxon>
        <taxon>Sphingobacteriales</taxon>
        <taxon>Sphingobacteriaceae</taxon>
        <taxon>Sphingobacterium</taxon>
    </lineage>
</organism>
<evidence type="ECO:0000256" key="3">
    <source>
        <dbReference type="ARBA" id="ARBA00023125"/>
    </source>
</evidence>
<gene>
    <name evidence="5" type="ORF">GCM10022216_15910</name>
</gene>
<dbReference type="SUPFAM" id="SSF48334">
    <property type="entry name" value="DNA repair protein MutS, domain III"/>
    <property type="match status" value="1"/>
</dbReference>
<keyword evidence="2" id="KW-0067">ATP-binding</keyword>
<dbReference type="Proteomes" id="UP001500101">
    <property type="component" value="Unassembled WGS sequence"/>
</dbReference>
<dbReference type="SMART" id="SM00534">
    <property type="entry name" value="MUTSac"/>
    <property type="match status" value="1"/>
</dbReference>
<proteinExistence type="predicted"/>
<dbReference type="Gene3D" id="1.10.1420.10">
    <property type="match status" value="1"/>
</dbReference>
<dbReference type="EMBL" id="BAAAZI010000006">
    <property type="protein sequence ID" value="GAA4138639.1"/>
    <property type="molecule type" value="Genomic_DNA"/>
</dbReference>
<dbReference type="InterPro" id="IPR045076">
    <property type="entry name" value="MutS"/>
</dbReference>
<accession>A0ABP7YQ17</accession>
<sequence>MINMPKFIIDEQTIKDIQLKDLNGRSVFDFFDETITEGAHYFLKEWFYDPIINKQSIEERQIKIRRLEPLAQEDFPFHRVILKDIEKFVKASHSGATASLSLLDFLGIQSPIYYYKKRNILETTEFLLQSHIFYKKINAVQHYDDVQVMIDKIQSYLSKVFKNGDYDVEKLKVNIFNIETYERMIRYEFSNVIKEAIKFFYEIDALLAVAKVSRRNGFSYPVLHEKNSTGKIKMTGLYHIFHKNPVRNDVELSQEKRLWFLTGANMAGKSSIIKSISAAVYLTHIGFPVPADTLETDIIDGLFTSVNLQDNLELGYSHFYVEAIRLKEIMDQIEPSSNALVILDELFKGTNHSDASQAILEVMRYLDEIKGPFVIVSSHITELSEQLKSFPSIAFMKMKIDGDEEGLPVFTYKITQGIAEERLGMWLLKRSGVFESLNKLVPKN</sequence>
<evidence type="ECO:0000256" key="1">
    <source>
        <dbReference type="ARBA" id="ARBA00022741"/>
    </source>
</evidence>
<keyword evidence="1" id="KW-0547">Nucleotide-binding</keyword>
<evidence type="ECO:0000256" key="2">
    <source>
        <dbReference type="ARBA" id="ARBA00022840"/>
    </source>
</evidence>
<dbReference type="InterPro" id="IPR027417">
    <property type="entry name" value="P-loop_NTPase"/>
</dbReference>
<dbReference type="PANTHER" id="PTHR11361">
    <property type="entry name" value="DNA MISMATCH REPAIR PROTEIN MUTS FAMILY MEMBER"/>
    <property type="match status" value="1"/>
</dbReference>
<dbReference type="Gene3D" id="3.40.50.300">
    <property type="entry name" value="P-loop containing nucleotide triphosphate hydrolases"/>
    <property type="match status" value="1"/>
</dbReference>
<dbReference type="PANTHER" id="PTHR11361:SF34">
    <property type="entry name" value="DNA MISMATCH REPAIR PROTEIN MSH1, MITOCHONDRIAL"/>
    <property type="match status" value="1"/>
</dbReference>
<dbReference type="SUPFAM" id="SSF52540">
    <property type="entry name" value="P-loop containing nucleoside triphosphate hydrolases"/>
    <property type="match status" value="1"/>
</dbReference>
<keyword evidence="3" id="KW-0238">DNA-binding</keyword>
<comment type="caution">
    <text evidence="5">The sequence shown here is derived from an EMBL/GenBank/DDBJ whole genome shotgun (WGS) entry which is preliminary data.</text>
</comment>
<dbReference type="InterPro" id="IPR036187">
    <property type="entry name" value="DNA_mismatch_repair_MutS_sf"/>
</dbReference>
<protein>
    <submittedName>
        <fullName evidence="5">MutS family DNA mismatch repair protein</fullName>
    </submittedName>
</protein>
<feature type="domain" description="DNA mismatch repair proteins mutS family" evidence="4">
    <location>
        <begin position="256"/>
        <end position="441"/>
    </location>
</feature>
<evidence type="ECO:0000313" key="5">
    <source>
        <dbReference type="EMBL" id="GAA4138639.1"/>
    </source>
</evidence>
<reference evidence="6" key="1">
    <citation type="journal article" date="2019" name="Int. J. Syst. Evol. Microbiol.">
        <title>The Global Catalogue of Microorganisms (GCM) 10K type strain sequencing project: providing services to taxonomists for standard genome sequencing and annotation.</title>
        <authorList>
            <consortium name="The Broad Institute Genomics Platform"/>
            <consortium name="The Broad Institute Genome Sequencing Center for Infectious Disease"/>
            <person name="Wu L."/>
            <person name="Ma J."/>
        </authorList>
    </citation>
    <scope>NUCLEOTIDE SEQUENCE [LARGE SCALE GENOMIC DNA]</scope>
    <source>
        <strain evidence="6">JCM 16704</strain>
    </source>
</reference>
<evidence type="ECO:0000313" key="6">
    <source>
        <dbReference type="Proteomes" id="UP001500101"/>
    </source>
</evidence>
<evidence type="ECO:0000259" key="4">
    <source>
        <dbReference type="SMART" id="SM00534"/>
    </source>
</evidence>
<dbReference type="InterPro" id="IPR000432">
    <property type="entry name" value="DNA_mismatch_repair_MutS_C"/>
</dbReference>
<dbReference type="Pfam" id="PF00488">
    <property type="entry name" value="MutS_V"/>
    <property type="match status" value="1"/>
</dbReference>
<keyword evidence="6" id="KW-1185">Reference proteome</keyword>